<sequence>MKVLLTGASGYVGAATLEALVAAGHDVVGITRSEAKAESIRQRGAVARVGDVRDNAFLTAIAATVDGAIHLASPGDETSAQTEEIVVAAILNGLGKANKPFVSTAGLWDHGSGDAIGEKTAFRAPQITAWRPAITLRVLGADGVRSSVISPALVYGRGDSLLHLVANGPRVGKEEQSLLVVGGGQHHWGNVHVDDLAKLYLFALEKAPAGTYLIGANPHAPTALAIASAVSTAIGLQGRVEPEGVAATVKRLGALGEALLLDQKIVSTGAEQLGWRPAQLSIIEHLAETTNFTR</sequence>
<dbReference type="Pfam" id="PF01370">
    <property type="entry name" value="Epimerase"/>
    <property type="match status" value="2"/>
</dbReference>
<gene>
    <name evidence="2" type="ORF">DSM25559_3997</name>
</gene>
<dbReference type="SUPFAM" id="SSF51735">
    <property type="entry name" value="NAD(P)-binding Rossmann-fold domains"/>
    <property type="match status" value="1"/>
</dbReference>
<dbReference type="RefSeq" id="WP_077122103.1">
    <property type="nucleotide sequence ID" value="NZ_FMUE01000011.1"/>
</dbReference>
<organism evidence="2 3">
    <name type="scientific">Agrobacterium rosae</name>
    <dbReference type="NCBI Taxonomy" id="1972867"/>
    <lineage>
        <taxon>Bacteria</taxon>
        <taxon>Pseudomonadati</taxon>
        <taxon>Pseudomonadota</taxon>
        <taxon>Alphaproteobacteria</taxon>
        <taxon>Hyphomicrobiales</taxon>
        <taxon>Rhizobiaceae</taxon>
        <taxon>Rhizobium/Agrobacterium group</taxon>
        <taxon>Agrobacterium</taxon>
    </lineage>
</organism>
<dbReference type="STRING" id="1907666.DSM25559_3997"/>
<dbReference type="GO" id="GO:0004029">
    <property type="term" value="F:aldehyde dehydrogenase (NAD+) activity"/>
    <property type="evidence" value="ECO:0007669"/>
    <property type="project" value="TreeGrafter"/>
</dbReference>
<dbReference type="Gene3D" id="3.40.50.720">
    <property type="entry name" value="NAD(P)-binding Rossmann-like Domain"/>
    <property type="match status" value="1"/>
</dbReference>
<dbReference type="InterPro" id="IPR051783">
    <property type="entry name" value="NAD(P)-dependent_oxidoreduct"/>
</dbReference>
<dbReference type="InterPro" id="IPR036291">
    <property type="entry name" value="NAD(P)-bd_dom_sf"/>
</dbReference>
<feature type="domain" description="NAD-dependent epimerase/dehydratase" evidence="1">
    <location>
        <begin position="142"/>
        <end position="215"/>
    </location>
</feature>
<evidence type="ECO:0000313" key="3">
    <source>
        <dbReference type="Proteomes" id="UP000187891"/>
    </source>
</evidence>
<protein>
    <submittedName>
        <fullName evidence="2">Hopanoid-associated sugar epimerase</fullName>
    </submittedName>
</protein>
<proteinExistence type="predicted"/>
<reference evidence="3" key="1">
    <citation type="submission" date="2016-10" db="EMBL/GenBank/DDBJ databases">
        <authorList>
            <person name="Wibberg D."/>
        </authorList>
    </citation>
    <scope>NUCLEOTIDE SEQUENCE [LARGE SCALE GENOMIC DNA]</scope>
</reference>
<dbReference type="Proteomes" id="UP000187891">
    <property type="component" value="Unassembled WGS sequence"/>
</dbReference>
<dbReference type="InterPro" id="IPR001509">
    <property type="entry name" value="Epimerase_deHydtase"/>
</dbReference>
<evidence type="ECO:0000259" key="1">
    <source>
        <dbReference type="Pfam" id="PF01370"/>
    </source>
</evidence>
<dbReference type="PANTHER" id="PTHR48079:SF6">
    <property type="entry name" value="NAD(P)-BINDING DOMAIN-CONTAINING PROTEIN-RELATED"/>
    <property type="match status" value="1"/>
</dbReference>
<dbReference type="AlphaFoldDB" id="A0A1R3U532"/>
<accession>A0A1R3U532</accession>
<evidence type="ECO:0000313" key="2">
    <source>
        <dbReference type="EMBL" id="SCX32797.1"/>
    </source>
</evidence>
<name>A0A1R3U532_9HYPH</name>
<dbReference type="GO" id="GO:0005737">
    <property type="term" value="C:cytoplasm"/>
    <property type="evidence" value="ECO:0007669"/>
    <property type="project" value="TreeGrafter"/>
</dbReference>
<feature type="domain" description="NAD-dependent epimerase/dehydratase" evidence="1">
    <location>
        <begin position="3"/>
        <end position="82"/>
    </location>
</feature>
<dbReference type="EMBL" id="FMUE01000011">
    <property type="protein sequence ID" value="SCX32797.1"/>
    <property type="molecule type" value="Genomic_DNA"/>
</dbReference>
<dbReference type="PANTHER" id="PTHR48079">
    <property type="entry name" value="PROTEIN YEEZ"/>
    <property type="match status" value="1"/>
</dbReference>